<evidence type="ECO:0000313" key="2">
    <source>
        <dbReference type="EMBL" id="TKS56576.1"/>
    </source>
</evidence>
<evidence type="ECO:0000313" key="3">
    <source>
        <dbReference type="Proteomes" id="UP000306552"/>
    </source>
</evidence>
<gene>
    <name evidence="2" type="ORF">FCN74_05935</name>
</gene>
<dbReference type="OrthoDB" id="1443906at2"/>
<proteinExistence type="predicted"/>
<dbReference type="EMBL" id="SWMU01000002">
    <property type="protein sequence ID" value="TKS56576.1"/>
    <property type="molecule type" value="Genomic_DNA"/>
</dbReference>
<accession>A0A4U5TR71</accession>
<keyword evidence="1" id="KW-0812">Transmembrane</keyword>
<evidence type="ECO:0000256" key="1">
    <source>
        <dbReference type="SAM" id="Phobius"/>
    </source>
</evidence>
<keyword evidence="1" id="KW-1133">Transmembrane helix</keyword>
<comment type="caution">
    <text evidence="2">The sequence shown here is derived from an EMBL/GenBank/DDBJ whole genome shotgun (WGS) entry which is preliminary data.</text>
</comment>
<reference evidence="2 3" key="1">
    <citation type="submission" date="2019-04" db="EMBL/GenBank/DDBJ databases">
        <title>Psychroflexus halotolerans sp. nov., isolated from a marine solar saltern.</title>
        <authorList>
            <person name="Feng X."/>
        </authorList>
    </citation>
    <scope>NUCLEOTIDE SEQUENCE [LARGE SCALE GENOMIC DNA]</scope>
    <source>
        <strain evidence="2 3">WDS2C27</strain>
    </source>
</reference>
<dbReference type="RefSeq" id="WP_138931679.1">
    <property type="nucleotide sequence ID" value="NZ_SWMU01000002.1"/>
</dbReference>
<dbReference type="AlphaFoldDB" id="A0A4U5TR71"/>
<organism evidence="2 3">
    <name type="scientific">Mesohalobacter halotolerans</name>
    <dbReference type="NCBI Taxonomy" id="1883405"/>
    <lineage>
        <taxon>Bacteria</taxon>
        <taxon>Pseudomonadati</taxon>
        <taxon>Bacteroidota</taxon>
        <taxon>Flavobacteriia</taxon>
        <taxon>Flavobacteriales</taxon>
        <taxon>Flavobacteriaceae</taxon>
        <taxon>Mesohalobacter</taxon>
    </lineage>
</organism>
<evidence type="ECO:0008006" key="4">
    <source>
        <dbReference type="Google" id="ProtNLM"/>
    </source>
</evidence>
<name>A0A4U5TR71_9FLAO</name>
<keyword evidence="3" id="KW-1185">Reference proteome</keyword>
<protein>
    <recommendedName>
        <fullName evidence="4">DUF2892 domain-containing protein</fullName>
    </recommendedName>
</protein>
<feature type="transmembrane region" description="Helical" evidence="1">
    <location>
        <begin position="6"/>
        <end position="23"/>
    </location>
</feature>
<sequence length="203" mass="22810">MLASVIVSVALGVIFLLIAILYKKKYLFRIILGTLGIVLLLYGGFSYGALRPIADIETFDVGNTSDIEYPIKKVQVTSPVEGDTVNCRILSMGVYPKGHNKDIWVLLRPSDQKYYPQSDYTNTSYKENGKWQVVTRFGGDKGEIFDLVVYETDSLASAFFSETILKWKDSNQYEGLSSAMLPPGAKEIERIQVKLKRDCRGVF</sequence>
<dbReference type="Proteomes" id="UP000306552">
    <property type="component" value="Unassembled WGS sequence"/>
</dbReference>
<feature type="transmembrane region" description="Helical" evidence="1">
    <location>
        <begin position="30"/>
        <end position="50"/>
    </location>
</feature>
<keyword evidence="1" id="KW-0472">Membrane</keyword>